<dbReference type="EMBL" id="JBHSBC010000049">
    <property type="protein sequence ID" value="MFC3985829.1"/>
    <property type="molecule type" value="Genomic_DNA"/>
</dbReference>
<reference evidence="2" key="1">
    <citation type="journal article" date="2019" name="Int. J. Syst. Evol. Microbiol.">
        <title>The Global Catalogue of Microorganisms (GCM) 10K type strain sequencing project: providing services to taxonomists for standard genome sequencing and annotation.</title>
        <authorList>
            <consortium name="The Broad Institute Genomics Platform"/>
            <consortium name="The Broad Institute Genome Sequencing Center for Infectious Disease"/>
            <person name="Wu L."/>
            <person name="Ma J."/>
        </authorList>
    </citation>
    <scope>NUCLEOTIDE SEQUENCE [LARGE SCALE GENOMIC DNA]</scope>
    <source>
        <strain evidence="2">TBRC 7912</strain>
    </source>
</reference>
<dbReference type="Proteomes" id="UP001595698">
    <property type="component" value="Unassembled WGS sequence"/>
</dbReference>
<gene>
    <name evidence="1" type="ORF">ACFOYY_37280</name>
</gene>
<evidence type="ECO:0000313" key="1">
    <source>
        <dbReference type="EMBL" id="MFC3985829.1"/>
    </source>
</evidence>
<sequence length="104" mass="11622">MHDYRVTIRGRFIGLTDDQRAELTARLADRDMLLNGFTREGGFAYDAAIGPFSFRYVIAVDDEEGEAEAVELALAAVKARLGEYGHGDLSVSAVDMREVKIRRR</sequence>
<protein>
    <submittedName>
        <fullName evidence="1">DUF6204 family protein</fullName>
    </submittedName>
</protein>
<organism evidence="1 2">
    <name type="scientific">Streptosporangium jomthongense</name>
    <dbReference type="NCBI Taxonomy" id="1193683"/>
    <lineage>
        <taxon>Bacteria</taxon>
        <taxon>Bacillati</taxon>
        <taxon>Actinomycetota</taxon>
        <taxon>Actinomycetes</taxon>
        <taxon>Streptosporangiales</taxon>
        <taxon>Streptosporangiaceae</taxon>
        <taxon>Streptosporangium</taxon>
    </lineage>
</organism>
<accession>A0ABV8FAX5</accession>
<name>A0ABV8FAX5_9ACTN</name>
<proteinExistence type="predicted"/>
<dbReference type="RefSeq" id="WP_352013851.1">
    <property type="nucleotide sequence ID" value="NZ_JBHSBC010000049.1"/>
</dbReference>
<dbReference type="Pfam" id="PF19707">
    <property type="entry name" value="DUF6204"/>
    <property type="match status" value="1"/>
</dbReference>
<keyword evidence="2" id="KW-1185">Reference proteome</keyword>
<dbReference type="InterPro" id="IPR045778">
    <property type="entry name" value="DUF6204"/>
</dbReference>
<evidence type="ECO:0000313" key="2">
    <source>
        <dbReference type="Proteomes" id="UP001595698"/>
    </source>
</evidence>
<comment type="caution">
    <text evidence="1">The sequence shown here is derived from an EMBL/GenBank/DDBJ whole genome shotgun (WGS) entry which is preliminary data.</text>
</comment>